<dbReference type="PROSITE" id="PS00622">
    <property type="entry name" value="HTH_LUXR_1"/>
    <property type="match status" value="1"/>
</dbReference>
<dbReference type="InterPro" id="IPR036388">
    <property type="entry name" value="WH-like_DNA-bd_sf"/>
</dbReference>
<dbReference type="Pfam" id="PF00196">
    <property type="entry name" value="GerE"/>
    <property type="match status" value="1"/>
</dbReference>
<dbReference type="SUPFAM" id="SSF55874">
    <property type="entry name" value="ATPase domain of HSP90 chaperone/DNA topoisomerase II/histidine kinase"/>
    <property type="match status" value="1"/>
</dbReference>
<accession>A0A4Y3RMA1</accession>
<gene>
    <name evidence="6" type="ORF">SGA01_44710</name>
</gene>
<dbReference type="Proteomes" id="UP000315226">
    <property type="component" value="Unassembled WGS sequence"/>
</dbReference>
<dbReference type="PANTHER" id="PTHR44688:SF16">
    <property type="entry name" value="DNA-BINDING TRANSCRIPTIONAL ACTIVATOR DEVR_DOSR"/>
    <property type="match status" value="1"/>
</dbReference>
<dbReference type="GO" id="GO:0006355">
    <property type="term" value="P:regulation of DNA-templated transcription"/>
    <property type="evidence" value="ECO:0007669"/>
    <property type="project" value="InterPro"/>
</dbReference>
<sequence length="451" mass="47473">MCSSLRPAPSSPRPPNGQSHLSERPAGPAPSPRTLNRMDALTLTTAYEILRQPLGEILPKVSATLAPLIPHVDAAELSTHCAHSPFKALGGTELLTAAELTPLLLAGVPGNPWQGVATIGGRAREVVAVKSDATRRGAVLVLVREDGAAPAGAAELAVAQALWNLVTSHFDRFATEALPGALARSRAAADTRARVIAELSTAHAAALSGVLGVLRSRALDDTTARATATDLAATTLIEMRAEQRRDRTLAEEPAGDAFERLAGELRPMLRHSAVRLDLGAPDSDRSLAADVAHSARAIVRALLLIVLEQDSVRRVHVGWQLTEHELRASVRDDGAGALAPCDLGAGSIRDRLDVLGGRLDMDAVPGWGTTITAVVPLATPEAPVEAAHPLTGLGEREVEVLRHLALGHRNRRIAEELHISESTVKFHVANILNKLGVDSRGEAAALFHAAA</sequence>
<evidence type="ECO:0000259" key="5">
    <source>
        <dbReference type="PROSITE" id="PS50043"/>
    </source>
</evidence>
<evidence type="ECO:0000313" key="6">
    <source>
        <dbReference type="EMBL" id="GEB58866.1"/>
    </source>
</evidence>
<feature type="region of interest" description="Disordered" evidence="4">
    <location>
        <begin position="1"/>
        <end position="35"/>
    </location>
</feature>
<keyword evidence="2" id="KW-0238">DNA-binding</keyword>
<keyword evidence="7" id="KW-1185">Reference proteome</keyword>
<dbReference type="InterPro" id="IPR016032">
    <property type="entry name" value="Sig_transdc_resp-reg_C-effctor"/>
</dbReference>
<name>A0A4Y3RMA1_9ACTN</name>
<dbReference type="CDD" id="cd06170">
    <property type="entry name" value="LuxR_C_like"/>
    <property type="match status" value="1"/>
</dbReference>
<dbReference type="PANTHER" id="PTHR44688">
    <property type="entry name" value="DNA-BINDING TRANSCRIPTIONAL ACTIVATOR DEVR_DOSR"/>
    <property type="match status" value="1"/>
</dbReference>
<dbReference type="Gene3D" id="1.10.10.10">
    <property type="entry name" value="Winged helix-like DNA-binding domain superfamily/Winged helix DNA-binding domain"/>
    <property type="match status" value="1"/>
</dbReference>
<dbReference type="InterPro" id="IPR000792">
    <property type="entry name" value="Tscrpt_reg_LuxR_C"/>
</dbReference>
<comment type="caution">
    <text evidence="6">The sequence shown here is derived from an EMBL/GenBank/DDBJ whole genome shotgun (WGS) entry which is preliminary data.</text>
</comment>
<evidence type="ECO:0000256" key="4">
    <source>
        <dbReference type="SAM" id="MobiDB-lite"/>
    </source>
</evidence>
<evidence type="ECO:0000256" key="1">
    <source>
        <dbReference type="ARBA" id="ARBA00023015"/>
    </source>
</evidence>
<evidence type="ECO:0000256" key="2">
    <source>
        <dbReference type="ARBA" id="ARBA00023125"/>
    </source>
</evidence>
<dbReference type="InterPro" id="IPR036890">
    <property type="entry name" value="HATPase_C_sf"/>
</dbReference>
<dbReference type="GO" id="GO:0003677">
    <property type="term" value="F:DNA binding"/>
    <property type="evidence" value="ECO:0007669"/>
    <property type="project" value="UniProtKB-KW"/>
</dbReference>
<protein>
    <submittedName>
        <fullName evidence="6">Helix-turn-helix transcriptional regulator</fullName>
    </submittedName>
</protein>
<reference evidence="6 7" key="1">
    <citation type="submission" date="2019-06" db="EMBL/GenBank/DDBJ databases">
        <title>Whole genome shotgun sequence of Streptomyces gardneri NBRC 12865.</title>
        <authorList>
            <person name="Hosoyama A."/>
            <person name="Uohara A."/>
            <person name="Ohji S."/>
            <person name="Ichikawa N."/>
        </authorList>
    </citation>
    <scope>NUCLEOTIDE SEQUENCE [LARGE SCALE GENOMIC DNA]</scope>
    <source>
        <strain evidence="6 7">NBRC 12865</strain>
    </source>
</reference>
<keyword evidence="3" id="KW-0804">Transcription</keyword>
<organism evidence="6 7">
    <name type="scientific">Streptomyces gardneri</name>
    <dbReference type="NCBI Taxonomy" id="66892"/>
    <lineage>
        <taxon>Bacteria</taxon>
        <taxon>Bacillati</taxon>
        <taxon>Actinomycetota</taxon>
        <taxon>Actinomycetes</taxon>
        <taxon>Kitasatosporales</taxon>
        <taxon>Streptomycetaceae</taxon>
        <taxon>Streptomyces</taxon>
    </lineage>
</organism>
<dbReference type="SUPFAM" id="SSF46894">
    <property type="entry name" value="C-terminal effector domain of the bipartite response regulators"/>
    <property type="match status" value="1"/>
</dbReference>
<dbReference type="AlphaFoldDB" id="A0A4Y3RMA1"/>
<dbReference type="EMBL" id="BJMN01000028">
    <property type="protein sequence ID" value="GEB58866.1"/>
    <property type="molecule type" value="Genomic_DNA"/>
</dbReference>
<dbReference type="PRINTS" id="PR00038">
    <property type="entry name" value="HTHLUXR"/>
</dbReference>
<keyword evidence="1" id="KW-0805">Transcription regulation</keyword>
<evidence type="ECO:0000256" key="3">
    <source>
        <dbReference type="ARBA" id="ARBA00023163"/>
    </source>
</evidence>
<dbReference type="PROSITE" id="PS50043">
    <property type="entry name" value="HTH_LUXR_2"/>
    <property type="match status" value="1"/>
</dbReference>
<evidence type="ECO:0000313" key="7">
    <source>
        <dbReference type="Proteomes" id="UP000315226"/>
    </source>
</evidence>
<feature type="domain" description="HTH luxR-type" evidence="5">
    <location>
        <begin position="383"/>
        <end position="451"/>
    </location>
</feature>
<dbReference type="Gene3D" id="3.30.565.10">
    <property type="entry name" value="Histidine kinase-like ATPase, C-terminal domain"/>
    <property type="match status" value="1"/>
</dbReference>
<dbReference type="SMART" id="SM00421">
    <property type="entry name" value="HTH_LUXR"/>
    <property type="match status" value="1"/>
</dbReference>
<proteinExistence type="predicted"/>